<comment type="function">
    <text evidence="6">Probably involved in the biogenesis of the COX complex.</text>
</comment>
<dbReference type="Proteomes" id="UP000279307">
    <property type="component" value="Chromosome 10"/>
</dbReference>
<dbReference type="EMBL" id="QOIP01000010">
    <property type="protein sequence ID" value="RLU18166.1"/>
    <property type="molecule type" value="Genomic_DNA"/>
</dbReference>
<evidence type="ECO:0000313" key="7">
    <source>
        <dbReference type="EMBL" id="RLU18166.1"/>
    </source>
</evidence>
<evidence type="ECO:0000256" key="1">
    <source>
        <dbReference type="ARBA" id="ARBA00004370"/>
    </source>
</evidence>
<keyword evidence="6" id="KW-0496">Mitochondrion</keyword>
<keyword evidence="4 6" id="KW-1133">Transmembrane helix</keyword>
<reference evidence="7" key="1">
    <citation type="journal article" date="2018" name="Genome Res.">
        <title>The genomic architecture and molecular evolution of ant odorant receptors.</title>
        <authorList>
            <person name="McKenzie S.K."/>
            <person name="Kronauer D.J.C."/>
        </authorList>
    </citation>
    <scope>NUCLEOTIDE SEQUENCE [LARGE SCALE GENOMIC DNA]</scope>
    <source>
        <strain evidence="7">Clonal line C1</strain>
    </source>
</reference>
<name>A0A3L8DCY0_OOCBI</name>
<dbReference type="PANTHER" id="PTHR23427">
    <property type="entry name" value="SURFEIT LOCUS PROTEIN"/>
    <property type="match status" value="1"/>
</dbReference>
<dbReference type="InterPro" id="IPR002994">
    <property type="entry name" value="Surf1/Shy1"/>
</dbReference>
<sequence length="312" mass="35984">MNVMTAKIFGVSRVAKCTLNRRTQVLLFDNIQTRCKHKMTRPKAYEKNTYAETEESMGLFAYCLLAHKNFIVKYCVFISIPVGAFALGTWQVQRRKWKLDLIDTLKKRTSAEPIDLPADLDELKDKEFCQLKAKGKFLYEKEFLIGPRSLIKDGEAISEKGGGLISGKSYTGYYVITPFKLEDRDMTIMVNRGWIPRKERATFKEGNTVTDSIEIVGVLRMTEKRPPFVPNNAPAKGVWHYRDLDAMAKESEAEPVYIELLARYSTPHGPIGGQTRVNLRNEHLSYIFTWYALSTCTGYMWYRYFVRKLPLL</sequence>
<keyword evidence="5 6" id="KW-0472">Membrane</keyword>
<evidence type="ECO:0000256" key="6">
    <source>
        <dbReference type="RuleBase" id="RU363076"/>
    </source>
</evidence>
<dbReference type="CDD" id="cd06662">
    <property type="entry name" value="SURF1"/>
    <property type="match status" value="1"/>
</dbReference>
<dbReference type="GO" id="GO:0005743">
    <property type="term" value="C:mitochondrial inner membrane"/>
    <property type="evidence" value="ECO:0007669"/>
    <property type="project" value="UniProtKB-SubCell"/>
</dbReference>
<gene>
    <name evidence="7" type="ORF">DMN91_010409</name>
</gene>
<evidence type="ECO:0000256" key="2">
    <source>
        <dbReference type="ARBA" id="ARBA00007165"/>
    </source>
</evidence>
<keyword evidence="3 6" id="KW-0812">Transmembrane</keyword>
<dbReference type="GO" id="GO:0033617">
    <property type="term" value="P:mitochondrial respiratory chain complex IV assembly"/>
    <property type="evidence" value="ECO:0007669"/>
    <property type="project" value="TreeGrafter"/>
</dbReference>
<comment type="caution">
    <text evidence="7">The sequence shown here is derived from an EMBL/GenBank/DDBJ whole genome shotgun (WGS) entry which is preliminary data.</text>
</comment>
<organism evidence="7">
    <name type="scientific">Ooceraea biroi</name>
    <name type="common">Clonal raider ant</name>
    <name type="synonym">Cerapachys biroi</name>
    <dbReference type="NCBI Taxonomy" id="2015173"/>
    <lineage>
        <taxon>Eukaryota</taxon>
        <taxon>Metazoa</taxon>
        <taxon>Ecdysozoa</taxon>
        <taxon>Arthropoda</taxon>
        <taxon>Hexapoda</taxon>
        <taxon>Insecta</taxon>
        <taxon>Pterygota</taxon>
        <taxon>Neoptera</taxon>
        <taxon>Endopterygota</taxon>
        <taxon>Hymenoptera</taxon>
        <taxon>Apocrita</taxon>
        <taxon>Aculeata</taxon>
        <taxon>Formicoidea</taxon>
        <taxon>Formicidae</taxon>
        <taxon>Dorylinae</taxon>
        <taxon>Ooceraea</taxon>
    </lineage>
</organism>
<comment type="similarity">
    <text evidence="2 6">Belongs to the SURF1 family.</text>
</comment>
<evidence type="ECO:0000256" key="3">
    <source>
        <dbReference type="ARBA" id="ARBA00022692"/>
    </source>
</evidence>
<evidence type="ECO:0000256" key="4">
    <source>
        <dbReference type="ARBA" id="ARBA00022989"/>
    </source>
</evidence>
<comment type="caution">
    <text evidence="6">Lacks conserved residue(s) required for the propagation of feature annotation.</text>
</comment>
<dbReference type="PANTHER" id="PTHR23427:SF2">
    <property type="entry name" value="SURFEIT LOCUS PROTEIN 1"/>
    <property type="match status" value="1"/>
</dbReference>
<evidence type="ECO:0000256" key="5">
    <source>
        <dbReference type="ARBA" id="ARBA00023136"/>
    </source>
</evidence>
<comment type="subcellular location">
    <subcellularLocation>
        <location evidence="1">Membrane</location>
    </subcellularLocation>
    <subcellularLocation>
        <location evidence="6">Mitochondrion inner membrane</location>
        <topology evidence="6">Multi-pass membrane protein</topology>
    </subcellularLocation>
</comment>
<accession>A0A3L8DCY0</accession>
<reference evidence="7" key="2">
    <citation type="submission" date="2018-07" db="EMBL/GenBank/DDBJ databases">
        <authorList>
            <person name="Mckenzie S.K."/>
            <person name="Kronauer D.J.C."/>
        </authorList>
    </citation>
    <scope>NUCLEOTIDE SEQUENCE</scope>
    <source>
        <strain evidence="7">Clonal line C1</strain>
    </source>
</reference>
<dbReference type="PROSITE" id="PS50895">
    <property type="entry name" value="SURF1"/>
    <property type="match status" value="1"/>
</dbReference>
<feature type="transmembrane region" description="Helical" evidence="6">
    <location>
        <begin position="71"/>
        <end position="90"/>
    </location>
</feature>
<dbReference type="OrthoDB" id="10040024at2759"/>
<dbReference type="AlphaFoldDB" id="A0A3L8DCY0"/>
<dbReference type="Pfam" id="PF02104">
    <property type="entry name" value="SURF1"/>
    <property type="match status" value="1"/>
</dbReference>
<keyword evidence="6" id="KW-0999">Mitochondrion inner membrane</keyword>
<dbReference type="InterPro" id="IPR045214">
    <property type="entry name" value="Surf1/Surf4"/>
</dbReference>
<proteinExistence type="inferred from homology"/>
<protein>
    <recommendedName>
        <fullName evidence="6">SURF1-like protein</fullName>
    </recommendedName>
</protein>